<evidence type="ECO:0000256" key="3">
    <source>
        <dbReference type="ARBA" id="ARBA00022833"/>
    </source>
</evidence>
<proteinExistence type="predicted"/>
<dbReference type="GO" id="GO:0005768">
    <property type="term" value="C:endosome"/>
    <property type="evidence" value="ECO:0007669"/>
    <property type="project" value="TreeGrafter"/>
</dbReference>
<gene>
    <name evidence="5" type="ORF">H5410_045086</name>
</gene>
<dbReference type="GO" id="GO:0016567">
    <property type="term" value="P:protein ubiquitination"/>
    <property type="evidence" value="ECO:0007669"/>
    <property type="project" value="TreeGrafter"/>
</dbReference>
<evidence type="ECO:0000256" key="2">
    <source>
        <dbReference type="ARBA" id="ARBA00022771"/>
    </source>
</evidence>
<keyword evidence="3" id="KW-0862">Zinc</keyword>
<keyword evidence="2" id="KW-0863">Zinc-finger</keyword>
<feature type="compositionally biased region" description="Basic and acidic residues" evidence="4">
    <location>
        <begin position="25"/>
        <end position="42"/>
    </location>
</feature>
<dbReference type="GO" id="GO:0008270">
    <property type="term" value="F:zinc ion binding"/>
    <property type="evidence" value="ECO:0007669"/>
    <property type="project" value="UniProtKB-KW"/>
</dbReference>
<dbReference type="GO" id="GO:0009705">
    <property type="term" value="C:plant-type vacuole membrane"/>
    <property type="evidence" value="ECO:0007669"/>
    <property type="project" value="TreeGrafter"/>
</dbReference>
<accession>A0A9J5XBS1</accession>
<keyword evidence="6" id="KW-1185">Reference proteome</keyword>
<name>A0A9J5XBS1_SOLCO</name>
<dbReference type="GO" id="GO:0061630">
    <property type="term" value="F:ubiquitin protein ligase activity"/>
    <property type="evidence" value="ECO:0007669"/>
    <property type="project" value="TreeGrafter"/>
</dbReference>
<organism evidence="5 6">
    <name type="scientific">Solanum commersonii</name>
    <name type="common">Commerson's wild potato</name>
    <name type="synonym">Commerson's nightshade</name>
    <dbReference type="NCBI Taxonomy" id="4109"/>
    <lineage>
        <taxon>Eukaryota</taxon>
        <taxon>Viridiplantae</taxon>
        <taxon>Streptophyta</taxon>
        <taxon>Embryophyta</taxon>
        <taxon>Tracheophyta</taxon>
        <taxon>Spermatophyta</taxon>
        <taxon>Magnoliopsida</taxon>
        <taxon>eudicotyledons</taxon>
        <taxon>Gunneridae</taxon>
        <taxon>Pentapetalae</taxon>
        <taxon>asterids</taxon>
        <taxon>lamiids</taxon>
        <taxon>Solanales</taxon>
        <taxon>Solanaceae</taxon>
        <taxon>Solanoideae</taxon>
        <taxon>Solaneae</taxon>
        <taxon>Solanum</taxon>
    </lineage>
</organism>
<evidence type="ECO:0000313" key="6">
    <source>
        <dbReference type="Proteomes" id="UP000824120"/>
    </source>
</evidence>
<evidence type="ECO:0000256" key="1">
    <source>
        <dbReference type="ARBA" id="ARBA00022723"/>
    </source>
</evidence>
<dbReference type="PANTHER" id="PTHR46858:SF5">
    <property type="entry name" value="E3 UBIQUITIN-PROTEIN LIGASE APD1-RELATED"/>
    <property type="match status" value="1"/>
</dbReference>
<feature type="region of interest" description="Disordered" evidence="4">
    <location>
        <begin position="1"/>
        <end position="42"/>
    </location>
</feature>
<dbReference type="OrthoDB" id="3045089at2759"/>
<dbReference type="Proteomes" id="UP000824120">
    <property type="component" value="Chromosome 9"/>
</dbReference>
<evidence type="ECO:0000313" key="5">
    <source>
        <dbReference type="EMBL" id="KAG5584652.1"/>
    </source>
</evidence>
<keyword evidence="1" id="KW-0479">Metal-binding</keyword>
<dbReference type="EMBL" id="JACXVP010000009">
    <property type="protein sequence ID" value="KAG5584652.1"/>
    <property type="molecule type" value="Genomic_DNA"/>
</dbReference>
<protein>
    <submittedName>
        <fullName evidence="5">Uncharacterized protein</fullName>
    </submittedName>
</protein>
<sequence>MEESNRNRSFSSEVRDEQFNGDASMSRHKEEVPVIDDDDRRPPVPFPKRNNVFHNAPYFPATDNEEAVRLARDDTCSYIVVILTFWFFVEEMDDADNKPMVYEFYENPSLDVLATCLKLTEPLFLQTLTRHDLTFDILFLSKLVSSESQYPPFRPTVKKKCSLELSLSSFSSLSGSLERCILAQTFSGELSLWLTPLESGSEGLAQWLEDSSYPNTTLSWNVIHGNDTISQDIRKSSCYYVAVGNLNYGVVQFSEKQVR</sequence>
<comment type="caution">
    <text evidence="5">The sequence shown here is derived from an EMBL/GenBank/DDBJ whole genome shotgun (WGS) entry which is preliminary data.</text>
</comment>
<dbReference type="PANTHER" id="PTHR46858">
    <property type="entry name" value="OS05G0521000 PROTEIN"/>
    <property type="match status" value="1"/>
</dbReference>
<dbReference type="AlphaFoldDB" id="A0A9J5XBS1"/>
<reference evidence="5 6" key="1">
    <citation type="submission" date="2020-09" db="EMBL/GenBank/DDBJ databases">
        <title>De no assembly of potato wild relative species, Solanum commersonii.</title>
        <authorList>
            <person name="Cho K."/>
        </authorList>
    </citation>
    <scope>NUCLEOTIDE SEQUENCE [LARGE SCALE GENOMIC DNA]</scope>
    <source>
        <strain evidence="5">LZ3.2</strain>
        <tissue evidence="5">Leaf</tissue>
    </source>
</reference>
<evidence type="ECO:0000256" key="4">
    <source>
        <dbReference type="SAM" id="MobiDB-lite"/>
    </source>
</evidence>